<keyword evidence="1" id="KW-1133">Transmembrane helix</keyword>
<gene>
    <name evidence="2" type="ORF">SAMN06893096_106135</name>
</gene>
<reference evidence="3" key="1">
    <citation type="submission" date="2017-06" db="EMBL/GenBank/DDBJ databases">
        <authorList>
            <person name="Varghese N."/>
            <person name="Submissions S."/>
        </authorList>
    </citation>
    <scope>NUCLEOTIDE SEQUENCE [LARGE SCALE GENOMIC DNA]</scope>
    <source>
        <strain evidence="3">DSM 46839</strain>
    </source>
</reference>
<feature type="transmembrane region" description="Helical" evidence="1">
    <location>
        <begin position="48"/>
        <end position="71"/>
    </location>
</feature>
<evidence type="ECO:0000256" key="1">
    <source>
        <dbReference type="SAM" id="Phobius"/>
    </source>
</evidence>
<name>A0A239GDW1_9ACTN</name>
<keyword evidence="1" id="KW-0812">Transmembrane</keyword>
<accession>A0A239GDW1</accession>
<proteinExistence type="predicted"/>
<dbReference type="RefSeq" id="WP_089306151.1">
    <property type="nucleotide sequence ID" value="NZ_FZOO01000006.1"/>
</dbReference>
<sequence length="73" mass="7328">MGAYGVGMALALVGTGLLLVRARGWVERWSTVRALTGRRTGGALTAVRALPLLTAGLVVAIGAGLTVRAVAGL</sequence>
<keyword evidence="1" id="KW-0472">Membrane</keyword>
<protein>
    <submittedName>
        <fullName evidence="2">Uncharacterized protein</fullName>
    </submittedName>
</protein>
<evidence type="ECO:0000313" key="3">
    <source>
        <dbReference type="Proteomes" id="UP000198373"/>
    </source>
</evidence>
<dbReference type="Proteomes" id="UP000198373">
    <property type="component" value="Unassembled WGS sequence"/>
</dbReference>
<dbReference type="AlphaFoldDB" id="A0A239GDW1"/>
<dbReference type="EMBL" id="FZOO01000006">
    <property type="protein sequence ID" value="SNS66958.1"/>
    <property type="molecule type" value="Genomic_DNA"/>
</dbReference>
<evidence type="ECO:0000313" key="2">
    <source>
        <dbReference type="EMBL" id="SNS66958.1"/>
    </source>
</evidence>
<keyword evidence="3" id="KW-1185">Reference proteome</keyword>
<organism evidence="2 3">
    <name type="scientific">Geodermatophilus pulveris</name>
    <dbReference type="NCBI Taxonomy" id="1564159"/>
    <lineage>
        <taxon>Bacteria</taxon>
        <taxon>Bacillati</taxon>
        <taxon>Actinomycetota</taxon>
        <taxon>Actinomycetes</taxon>
        <taxon>Geodermatophilales</taxon>
        <taxon>Geodermatophilaceae</taxon>
        <taxon>Geodermatophilus</taxon>
    </lineage>
</organism>